<dbReference type="STRING" id="660517.SAMN04487946_101268"/>
<reference evidence="10" key="1">
    <citation type="submission" date="2016-10" db="EMBL/GenBank/DDBJ databases">
        <authorList>
            <person name="Varghese N."/>
            <person name="Submissions S."/>
        </authorList>
    </citation>
    <scope>NUCLEOTIDE SEQUENCE [LARGE SCALE GENOMIC DNA]</scope>
    <source>
        <strain evidence="10">CGMCC 1.10118</strain>
    </source>
</reference>
<proteinExistence type="predicted"/>
<keyword evidence="5 7" id="KW-0472">Membrane</keyword>
<evidence type="ECO:0000256" key="7">
    <source>
        <dbReference type="SAM" id="Phobius"/>
    </source>
</evidence>
<evidence type="ECO:0000256" key="3">
    <source>
        <dbReference type="ARBA" id="ARBA00022692"/>
    </source>
</evidence>
<dbReference type="GO" id="GO:0005886">
    <property type="term" value="C:plasma membrane"/>
    <property type="evidence" value="ECO:0007669"/>
    <property type="project" value="UniProtKB-SubCell"/>
</dbReference>
<dbReference type="PANTHER" id="PTHR35402:SF1">
    <property type="entry name" value="TYPE II SECRETION SYSTEM PROTEIN GSPF DOMAIN-CONTAINING PROTEIN"/>
    <property type="match status" value="1"/>
</dbReference>
<evidence type="ECO:0000256" key="1">
    <source>
        <dbReference type="ARBA" id="ARBA00004651"/>
    </source>
</evidence>
<feature type="transmembrane region" description="Helical" evidence="7">
    <location>
        <begin position="92"/>
        <end position="114"/>
    </location>
</feature>
<comment type="subcellular location">
    <subcellularLocation>
        <location evidence="1">Cell membrane</location>
        <topology evidence="1">Multi-pass membrane protein</topology>
    </subcellularLocation>
</comment>
<keyword evidence="10" id="KW-1185">Reference proteome</keyword>
<feature type="transmembrane region" description="Helical" evidence="7">
    <location>
        <begin position="569"/>
        <end position="597"/>
    </location>
</feature>
<keyword evidence="9" id="KW-0969">Cilium</keyword>
<feature type="transmembrane region" description="Helical" evidence="7">
    <location>
        <begin position="149"/>
        <end position="169"/>
    </location>
</feature>
<feature type="transmembrane region" description="Helical" evidence="7">
    <location>
        <begin position="423"/>
        <end position="442"/>
    </location>
</feature>
<feature type="transmembrane region" description="Helical" evidence="7">
    <location>
        <begin position="398"/>
        <end position="417"/>
    </location>
</feature>
<dbReference type="Pfam" id="PF00482">
    <property type="entry name" value="T2SSF"/>
    <property type="match status" value="1"/>
</dbReference>
<evidence type="ECO:0000256" key="2">
    <source>
        <dbReference type="ARBA" id="ARBA00022475"/>
    </source>
</evidence>
<dbReference type="PANTHER" id="PTHR35402">
    <property type="entry name" value="INTEGRAL MEMBRANE PROTEIN-RELATED"/>
    <property type="match status" value="1"/>
</dbReference>
<feature type="transmembrane region" description="Helical" evidence="7">
    <location>
        <begin position="303"/>
        <end position="328"/>
    </location>
</feature>
<evidence type="ECO:0000256" key="5">
    <source>
        <dbReference type="ARBA" id="ARBA00023136"/>
    </source>
</evidence>
<organism evidence="9 10">
    <name type="scientific">Halobellus clavatus</name>
    <dbReference type="NCBI Taxonomy" id="660517"/>
    <lineage>
        <taxon>Archaea</taxon>
        <taxon>Methanobacteriati</taxon>
        <taxon>Methanobacteriota</taxon>
        <taxon>Stenosarchaea group</taxon>
        <taxon>Halobacteria</taxon>
        <taxon>Halobacteriales</taxon>
        <taxon>Haloferacaceae</taxon>
        <taxon>Halobellus</taxon>
    </lineage>
</organism>
<feature type="transmembrane region" description="Helical" evidence="7">
    <location>
        <begin position="626"/>
        <end position="646"/>
    </location>
</feature>
<dbReference type="AlphaFoldDB" id="A0A1H3CYW5"/>
<evidence type="ECO:0000256" key="6">
    <source>
        <dbReference type="SAM" id="MobiDB-lite"/>
    </source>
</evidence>
<evidence type="ECO:0000313" key="9">
    <source>
        <dbReference type="EMBL" id="SDX59220.1"/>
    </source>
</evidence>
<keyword evidence="3 7" id="KW-0812">Transmembrane</keyword>
<feature type="compositionally biased region" description="Basic and acidic residues" evidence="6">
    <location>
        <begin position="1"/>
        <end position="10"/>
    </location>
</feature>
<dbReference type="EMBL" id="FNPB01000001">
    <property type="protein sequence ID" value="SDX59220.1"/>
    <property type="molecule type" value="Genomic_DNA"/>
</dbReference>
<evidence type="ECO:0000259" key="8">
    <source>
        <dbReference type="Pfam" id="PF00482"/>
    </source>
</evidence>
<keyword evidence="4 7" id="KW-1133">Transmembrane helix</keyword>
<keyword evidence="9" id="KW-0966">Cell projection</keyword>
<evidence type="ECO:0000313" key="10">
    <source>
        <dbReference type="Proteomes" id="UP000199170"/>
    </source>
</evidence>
<keyword evidence="2" id="KW-1003">Cell membrane</keyword>
<name>A0A1H3CYW5_9EURY</name>
<gene>
    <name evidence="9" type="ORF">SAMN04487946_101268</name>
</gene>
<protein>
    <submittedName>
        <fullName evidence="9">Flagellar protein FlaJ</fullName>
    </submittedName>
</protein>
<evidence type="ECO:0000256" key="4">
    <source>
        <dbReference type="ARBA" id="ARBA00022989"/>
    </source>
</evidence>
<feature type="transmembrane region" description="Helical" evidence="7">
    <location>
        <begin position="348"/>
        <end position="368"/>
    </location>
</feature>
<feature type="region of interest" description="Disordered" evidence="6">
    <location>
        <begin position="1"/>
        <end position="36"/>
    </location>
</feature>
<feature type="transmembrane region" description="Helical" evidence="7">
    <location>
        <begin position="653"/>
        <end position="673"/>
    </location>
</feature>
<dbReference type="Proteomes" id="UP000199170">
    <property type="component" value="Unassembled WGS sequence"/>
</dbReference>
<dbReference type="InterPro" id="IPR018076">
    <property type="entry name" value="T2SS_GspF_dom"/>
</dbReference>
<accession>A0A1H3CYW5</accession>
<feature type="domain" description="Type II secretion system protein GspF" evidence="8">
    <location>
        <begin position="195"/>
        <end position="322"/>
    </location>
</feature>
<dbReference type="InterPro" id="IPR056569">
    <property type="entry name" value="ArlJ-like"/>
</dbReference>
<sequence length="674" mass="70379">MIGRVADARSDGTGADDDTGLQTAATTSDDDRPRGAGVARDASLGAFDRAAYALFAGRADTRRHERDRRAYRGTNLTVAFDVYLARVYALSWLLGIGLAGAAAATVLALSPAAIESTGTALLTRLSRIGNGGLATALPGAIQATSRTPLVLAGAAGLLTAGGVHLAVVYTGGRYLRWLAAARRADITRTLPSAVRYLNVLASGSDGRRAMLGRVAATDAYGETAVALRQALNTAAMTGNVDEGLRRIARDTPAQDTLAPFLLKFREHADQGPDALAEYLAMESRMLRHQQDRDRSQAQGFLELLAELFVVLLVLPALLVIVLTVMSIVSPALAATVETPLGAVSLRALAVYGSAAFVLLVGAGTAVLVTRLRPPDQSVDYPQPAGAIEALRSATRNPASATVAFAPIGIAACVASLLLGVGVIVSLLVGYVGFAIPVGLVAVRRSRLDDGKDHELKDFVHAVSGHVSLGRPFSEAVEHVARDVDLGPLNGDVADLAMNLRLTTPLDAAETDLRTAALDRFVDRVGTPMAEQTVGLVIGALDAGSDTGVVFETLQGEVGRLYHEKRALRAAMLVYVAVGWTTALLIVGISVATGVTVFTGFDRLSTMSALSGLAVDPAAVDLARDQFRLYVTTQATMIAAGWFAGVASRGRYEALLHSGCLVALCHVVFTGMGLV</sequence>
<keyword evidence="9" id="KW-0282">Flagellum</keyword>